<evidence type="ECO:0000313" key="3">
    <source>
        <dbReference type="Proteomes" id="UP000822688"/>
    </source>
</evidence>
<sequence>MVIRNRERIINSIPWPPADLRPAKKHRWMGQVRADKIEMVYHLRFNLRRLHYADIYSILPSNQLLETSNAPQPIDTSNLQAIRTVLRNHKGKIIGYNPAQEMEKDTTIWLFGNKPTAWNWKALTKMKKIPFFHYEAKRGYAIGLMQKQAPMRLTIQLTELGYNSLEQTRIYQRIWHTWKPSKVAAMNWLTAGGGLPVGEWRKKIGDAGTYRMCNDNSDDTLQHSLVTCQHVKTTWDRYNDTRSALDSNLPPLVWPQHITGIIDPPGTPPAVDTFTWDSQGRTKIDMDTPWDILRSCLLRFIWCQRYRYELNNHPFHLGAALFNAWRTTIYIGMEAESEIVKYKKPERRQAMTHKLTEI</sequence>
<evidence type="ECO:0000259" key="1">
    <source>
        <dbReference type="Pfam" id="PF13966"/>
    </source>
</evidence>
<feature type="domain" description="Reverse transcriptase zinc-binding" evidence="1">
    <location>
        <begin position="166"/>
        <end position="235"/>
    </location>
</feature>
<gene>
    <name evidence="2" type="ORF">KC19_VG314100</name>
</gene>
<keyword evidence="3" id="KW-1185">Reference proteome</keyword>
<dbReference type="EMBL" id="CM026426">
    <property type="protein sequence ID" value="KAG0575056.1"/>
    <property type="molecule type" value="Genomic_DNA"/>
</dbReference>
<reference evidence="2" key="1">
    <citation type="submission" date="2020-06" db="EMBL/GenBank/DDBJ databases">
        <title>WGS assembly of Ceratodon purpureus strain R40.</title>
        <authorList>
            <person name="Carey S.B."/>
            <person name="Jenkins J."/>
            <person name="Shu S."/>
            <person name="Lovell J.T."/>
            <person name="Sreedasyam A."/>
            <person name="Maumus F."/>
            <person name="Tiley G.P."/>
            <person name="Fernandez-Pozo N."/>
            <person name="Barry K."/>
            <person name="Chen C."/>
            <person name="Wang M."/>
            <person name="Lipzen A."/>
            <person name="Daum C."/>
            <person name="Saski C.A."/>
            <person name="Payton A.C."/>
            <person name="Mcbreen J.C."/>
            <person name="Conrad R.E."/>
            <person name="Kollar L.M."/>
            <person name="Olsson S."/>
            <person name="Huttunen S."/>
            <person name="Landis J.B."/>
            <person name="Wickett N.J."/>
            <person name="Johnson M.G."/>
            <person name="Rensing S.A."/>
            <person name="Grimwood J."/>
            <person name="Schmutz J."/>
            <person name="Mcdaniel S.F."/>
        </authorList>
    </citation>
    <scope>NUCLEOTIDE SEQUENCE</scope>
    <source>
        <strain evidence="2">R40</strain>
    </source>
</reference>
<dbReference type="InterPro" id="IPR026960">
    <property type="entry name" value="RVT-Znf"/>
</dbReference>
<proteinExistence type="predicted"/>
<comment type="caution">
    <text evidence="2">The sequence shown here is derived from an EMBL/GenBank/DDBJ whole genome shotgun (WGS) entry which is preliminary data.</text>
</comment>
<name>A0A8T0HW31_CERPU</name>
<organism evidence="2 3">
    <name type="scientific">Ceratodon purpureus</name>
    <name type="common">Fire moss</name>
    <name type="synonym">Dicranum purpureum</name>
    <dbReference type="NCBI Taxonomy" id="3225"/>
    <lineage>
        <taxon>Eukaryota</taxon>
        <taxon>Viridiplantae</taxon>
        <taxon>Streptophyta</taxon>
        <taxon>Embryophyta</taxon>
        <taxon>Bryophyta</taxon>
        <taxon>Bryophytina</taxon>
        <taxon>Bryopsida</taxon>
        <taxon>Dicranidae</taxon>
        <taxon>Pseudoditrichales</taxon>
        <taxon>Ditrichaceae</taxon>
        <taxon>Ceratodon</taxon>
    </lineage>
</organism>
<dbReference type="Pfam" id="PF13966">
    <property type="entry name" value="zf-RVT"/>
    <property type="match status" value="1"/>
</dbReference>
<dbReference type="Proteomes" id="UP000822688">
    <property type="component" value="Chromosome V"/>
</dbReference>
<accession>A0A8T0HW31</accession>
<dbReference type="AlphaFoldDB" id="A0A8T0HW31"/>
<protein>
    <recommendedName>
        <fullName evidence="1">Reverse transcriptase zinc-binding domain-containing protein</fullName>
    </recommendedName>
</protein>
<evidence type="ECO:0000313" key="2">
    <source>
        <dbReference type="EMBL" id="KAG0575056.1"/>
    </source>
</evidence>